<evidence type="ECO:0000313" key="16">
    <source>
        <dbReference type="Proteomes" id="UP000004994"/>
    </source>
</evidence>
<dbReference type="Gramene" id="Solyc02g068867.1.1">
    <property type="protein sequence ID" value="Solyc02g068867.1.1"/>
    <property type="gene ID" value="Solyc02g068867.1"/>
</dbReference>
<evidence type="ECO:0000259" key="14">
    <source>
        <dbReference type="PROSITE" id="PS50011"/>
    </source>
</evidence>
<dbReference type="Pfam" id="PF00069">
    <property type="entry name" value="Pkinase"/>
    <property type="match status" value="1"/>
</dbReference>
<dbReference type="PROSITE" id="PS00108">
    <property type="entry name" value="PROTEIN_KINASE_ST"/>
    <property type="match status" value="1"/>
</dbReference>
<evidence type="ECO:0000256" key="10">
    <source>
        <dbReference type="ARBA" id="ARBA00023136"/>
    </source>
</evidence>
<dbReference type="Proteomes" id="UP000004994">
    <property type="component" value="Chromosome 2"/>
</dbReference>
<dbReference type="InterPro" id="IPR000719">
    <property type="entry name" value="Prot_kinase_dom"/>
</dbReference>
<dbReference type="InParanoid" id="A0A3Q7F2X8"/>
<dbReference type="InterPro" id="IPR032675">
    <property type="entry name" value="LRR_dom_sf"/>
</dbReference>
<dbReference type="PANTHER" id="PTHR27008:SF599">
    <property type="entry name" value="PROTEIN KINASE DOMAIN-CONTAINING PROTEIN"/>
    <property type="match status" value="1"/>
</dbReference>
<keyword evidence="12" id="KW-0723">Serine/threonine-protein kinase</keyword>
<protein>
    <recommendedName>
        <fullName evidence="14">Protein kinase domain-containing protein</fullName>
    </recommendedName>
</protein>
<keyword evidence="3" id="KW-0808">Transferase</keyword>
<keyword evidence="5" id="KW-0677">Repeat</keyword>
<dbReference type="SUPFAM" id="SSF52058">
    <property type="entry name" value="L domain-like"/>
    <property type="match status" value="1"/>
</dbReference>
<dbReference type="Gene3D" id="3.80.10.10">
    <property type="entry name" value="Ribonuclease Inhibitor"/>
    <property type="match status" value="1"/>
</dbReference>
<evidence type="ECO:0000256" key="12">
    <source>
        <dbReference type="RuleBase" id="RU000304"/>
    </source>
</evidence>
<reference evidence="15" key="1">
    <citation type="journal article" date="2012" name="Nature">
        <title>The tomato genome sequence provides insights into fleshy fruit evolution.</title>
        <authorList>
            <consortium name="Tomato Genome Consortium"/>
        </authorList>
    </citation>
    <scope>NUCLEOTIDE SEQUENCE [LARGE SCALE GENOMIC DNA]</scope>
    <source>
        <strain evidence="15">cv. Heinz 1706</strain>
    </source>
</reference>
<evidence type="ECO:0000256" key="1">
    <source>
        <dbReference type="ARBA" id="ARBA00004370"/>
    </source>
</evidence>
<evidence type="ECO:0000313" key="15">
    <source>
        <dbReference type="EnsemblPlants" id="Solyc02g068867.1.1"/>
    </source>
</evidence>
<dbReference type="InterPro" id="IPR051809">
    <property type="entry name" value="Plant_receptor-like_S/T_kinase"/>
</dbReference>
<evidence type="ECO:0000256" key="9">
    <source>
        <dbReference type="ARBA" id="ARBA00022989"/>
    </source>
</evidence>
<feature type="domain" description="Protein kinase" evidence="14">
    <location>
        <begin position="191"/>
        <end position="328"/>
    </location>
</feature>
<dbReference type="GO" id="GO:0016020">
    <property type="term" value="C:membrane"/>
    <property type="evidence" value="ECO:0007669"/>
    <property type="project" value="UniProtKB-SubCell"/>
</dbReference>
<dbReference type="OMA" id="TCCSNID"/>
<organism evidence="15">
    <name type="scientific">Solanum lycopersicum</name>
    <name type="common">Tomato</name>
    <name type="synonym">Lycopersicon esculentum</name>
    <dbReference type="NCBI Taxonomy" id="4081"/>
    <lineage>
        <taxon>Eukaryota</taxon>
        <taxon>Viridiplantae</taxon>
        <taxon>Streptophyta</taxon>
        <taxon>Embryophyta</taxon>
        <taxon>Tracheophyta</taxon>
        <taxon>Spermatophyta</taxon>
        <taxon>Magnoliopsida</taxon>
        <taxon>eudicotyledons</taxon>
        <taxon>Gunneridae</taxon>
        <taxon>Pentapetalae</taxon>
        <taxon>asterids</taxon>
        <taxon>lamiids</taxon>
        <taxon>Solanales</taxon>
        <taxon>Solanaceae</taxon>
        <taxon>Solanoideae</taxon>
        <taxon>Solaneae</taxon>
        <taxon>Solanum</taxon>
        <taxon>Solanum subgen. Lycopersicon</taxon>
    </lineage>
</organism>
<dbReference type="InterPro" id="IPR008271">
    <property type="entry name" value="Ser/Thr_kinase_AS"/>
</dbReference>
<dbReference type="Gene3D" id="3.30.200.20">
    <property type="entry name" value="Phosphorylase Kinase, domain 1"/>
    <property type="match status" value="1"/>
</dbReference>
<evidence type="ECO:0000256" key="11">
    <source>
        <dbReference type="PROSITE-ProRule" id="PRU10141"/>
    </source>
</evidence>
<evidence type="ECO:0000256" key="13">
    <source>
        <dbReference type="SAM" id="Phobius"/>
    </source>
</evidence>
<keyword evidence="6 11" id="KW-0547">Nucleotide-binding</keyword>
<comment type="subcellular location">
    <subcellularLocation>
        <location evidence="1">Membrane</location>
    </subcellularLocation>
</comment>
<evidence type="ECO:0000256" key="8">
    <source>
        <dbReference type="ARBA" id="ARBA00022840"/>
    </source>
</evidence>
<dbReference type="AlphaFoldDB" id="A0A3Q7F2X8"/>
<dbReference type="InterPro" id="IPR017441">
    <property type="entry name" value="Protein_kinase_ATP_BS"/>
</dbReference>
<evidence type="ECO:0000256" key="2">
    <source>
        <dbReference type="ARBA" id="ARBA00022614"/>
    </source>
</evidence>
<feature type="binding site" evidence="11">
    <location>
        <position position="218"/>
    </location>
    <ligand>
        <name>ATP</name>
        <dbReference type="ChEBI" id="CHEBI:30616"/>
    </ligand>
</feature>
<dbReference type="InterPro" id="IPR011009">
    <property type="entry name" value="Kinase-like_dom_sf"/>
</dbReference>
<dbReference type="PROSITE" id="PS00107">
    <property type="entry name" value="PROTEIN_KINASE_ATP"/>
    <property type="match status" value="1"/>
</dbReference>
<evidence type="ECO:0000256" key="3">
    <source>
        <dbReference type="ARBA" id="ARBA00022679"/>
    </source>
</evidence>
<keyword evidence="2" id="KW-0433">Leucine-rich repeat</keyword>
<evidence type="ECO:0000256" key="6">
    <source>
        <dbReference type="ARBA" id="ARBA00022741"/>
    </source>
</evidence>
<keyword evidence="10 13" id="KW-0472">Membrane</keyword>
<accession>A0A3Q7F2X8</accession>
<name>A0A3Q7F2X8_SOLLC</name>
<dbReference type="PROSITE" id="PS50011">
    <property type="entry name" value="PROTEIN_KINASE_DOM"/>
    <property type="match status" value="1"/>
</dbReference>
<sequence length="328" mass="37501">MIWEIGRIVIYVEQSNSKNHQKSLLIVLGWNNSYEIKYGKSTEIDRSHNRLDGPIPESFRKLLILEFLVLSHNNLSGDIPKSIEALEYLNVSFNKLTNQLFLSNNALCGILRFQVPPCQGKSHRRTGRKRVLYFVLYSLLGITSVIVASAVGFLILRRRKRNELLGSTEVSSMRAHERVPYYELQQATNGFNEDNLLGTGSSSKVYKGVKDEAIFAVKVFKLELEGAFKSFDTECEILHNLRHWNLSKVITSCSIPNFKALILEYMPNGTVDKWLHSHDLFLDMQRLDIMIDVASALDYLHKGYSEPVVHCDLKPSNILLDQKTWLAI</sequence>
<evidence type="ECO:0000256" key="4">
    <source>
        <dbReference type="ARBA" id="ARBA00022692"/>
    </source>
</evidence>
<keyword evidence="16" id="KW-1185">Reference proteome</keyword>
<keyword evidence="4 13" id="KW-0812">Transmembrane</keyword>
<dbReference type="Gene3D" id="1.10.510.10">
    <property type="entry name" value="Transferase(Phosphotransferase) domain 1"/>
    <property type="match status" value="1"/>
</dbReference>
<keyword evidence="7" id="KW-0418">Kinase</keyword>
<reference evidence="15" key="2">
    <citation type="submission" date="2019-01" db="UniProtKB">
        <authorList>
            <consortium name="EnsemblPlants"/>
        </authorList>
    </citation>
    <scope>IDENTIFICATION</scope>
    <source>
        <strain evidence="15">cv. Heinz 1706</strain>
    </source>
</reference>
<comment type="similarity">
    <text evidence="12">Belongs to the protein kinase superfamily.</text>
</comment>
<dbReference type="GO" id="GO:0005524">
    <property type="term" value="F:ATP binding"/>
    <property type="evidence" value="ECO:0007669"/>
    <property type="project" value="UniProtKB-UniRule"/>
</dbReference>
<dbReference type="PaxDb" id="4081-Solyc02g068880.1.1"/>
<dbReference type="SMART" id="SM00220">
    <property type="entry name" value="S_TKc"/>
    <property type="match status" value="1"/>
</dbReference>
<evidence type="ECO:0000256" key="7">
    <source>
        <dbReference type="ARBA" id="ARBA00022777"/>
    </source>
</evidence>
<dbReference type="PANTHER" id="PTHR27008">
    <property type="entry name" value="OS04G0122200 PROTEIN"/>
    <property type="match status" value="1"/>
</dbReference>
<dbReference type="GO" id="GO:0004674">
    <property type="term" value="F:protein serine/threonine kinase activity"/>
    <property type="evidence" value="ECO:0007669"/>
    <property type="project" value="UniProtKB-KW"/>
</dbReference>
<feature type="transmembrane region" description="Helical" evidence="13">
    <location>
        <begin position="131"/>
        <end position="156"/>
    </location>
</feature>
<keyword evidence="9 13" id="KW-1133">Transmembrane helix</keyword>
<dbReference type="InterPro" id="IPR001611">
    <property type="entry name" value="Leu-rich_rpt"/>
</dbReference>
<dbReference type="EnsemblPlants" id="Solyc02g068867.1.1">
    <property type="protein sequence ID" value="Solyc02g068867.1.1"/>
    <property type="gene ID" value="Solyc02g068867.1"/>
</dbReference>
<proteinExistence type="inferred from homology"/>
<keyword evidence="8 11" id="KW-0067">ATP-binding</keyword>
<dbReference type="SUPFAM" id="SSF56112">
    <property type="entry name" value="Protein kinase-like (PK-like)"/>
    <property type="match status" value="1"/>
</dbReference>
<evidence type="ECO:0000256" key="5">
    <source>
        <dbReference type="ARBA" id="ARBA00022737"/>
    </source>
</evidence>
<dbReference type="Pfam" id="PF00560">
    <property type="entry name" value="LRR_1"/>
    <property type="match status" value="1"/>
</dbReference>